<dbReference type="RefSeq" id="WP_190544269.1">
    <property type="nucleotide sequence ID" value="NZ_CAWPNO010000058.1"/>
</dbReference>
<proteinExistence type="predicted"/>
<accession>A0ABR8AFA6</accession>
<gene>
    <name evidence="1" type="ORF">H6G24_17250</name>
</gene>
<dbReference type="Proteomes" id="UP000658514">
    <property type="component" value="Unassembled WGS sequence"/>
</dbReference>
<protein>
    <submittedName>
        <fullName evidence="1">Uncharacterized protein</fullName>
    </submittedName>
</protein>
<organism evidence="1 2">
    <name type="scientific">Calothrix parietina FACHB-288</name>
    <dbReference type="NCBI Taxonomy" id="2692896"/>
    <lineage>
        <taxon>Bacteria</taxon>
        <taxon>Bacillati</taxon>
        <taxon>Cyanobacteriota</taxon>
        <taxon>Cyanophyceae</taxon>
        <taxon>Nostocales</taxon>
        <taxon>Calotrichaceae</taxon>
        <taxon>Calothrix</taxon>
    </lineage>
</organism>
<reference evidence="1 2" key="1">
    <citation type="journal article" date="2020" name="ISME J.">
        <title>Comparative genomics reveals insights into cyanobacterial evolution and habitat adaptation.</title>
        <authorList>
            <person name="Chen M.Y."/>
            <person name="Teng W.K."/>
            <person name="Zhao L."/>
            <person name="Hu C.X."/>
            <person name="Zhou Y.K."/>
            <person name="Han B.P."/>
            <person name="Song L.R."/>
            <person name="Shu W.S."/>
        </authorList>
    </citation>
    <scope>NUCLEOTIDE SEQUENCE [LARGE SCALE GENOMIC DNA]</scope>
    <source>
        <strain evidence="1 2">FACHB-288</strain>
    </source>
</reference>
<comment type="caution">
    <text evidence="1">The sequence shown here is derived from an EMBL/GenBank/DDBJ whole genome shotgun (WGS) entry which is preliminary data.</text>
</comment>
<evidence type="ECO:0000313" key="2">
    <source>
        <dbReference type="Proteomes" id="UP000658514"/>
    </source>
</evidence>
<sequence>MSNSKISHKAYLKPPNERLNELNCLICDKFRVTLNNINSALILLSRVRLDQKKKRIALEFIEENAHIQSLLLDELLNRRFVSAAASQSLLSLVGEIRFAVNTISSWSKSLHGNQLEQSTLIQGIEVMGYHAKTENELIDRLQTWILTQNQVYSAASDR</sequence>
<evidence type="ECO:0000313" key="1">
    <source>
        <dbReference type="EMBL" id="MBD2197227.1"/>
    </source>
</evidence>
<dbReference type="EMBL" id="JACJQH010000026">
    <property type="protein sequence ID" value="MBD2197227.1"/>
    <property type="molecule type" value="Genomic_DNA"/>
</dbReference>
<name>A0ABR8AFA6_9CYAN</name>
<keyword evidence="2" id="KW-1185">Reference proteome</keyword>